<dbReference type="InterPro" id="IPR016039">
    <property type="entry name" value="Thiolase-like"/>
</dbReference>
<dbReference type="CDD" id="cd00833">
    <property type="entry name" value="PKS"/>
    <property type="match status" value="1"/>
</dbReference>
<organism evidence="10 11">
    <name type="scientific">Streptomyces fimbriatus</name>
    <dbReference type="NCBI Taxonomy" id="68197"/>
    <lineage>
        <taxon>Bacteria</taxon>
        <taxon>Bacillati</taxon>
        <taxon>Actinomycetota</taxon>
        <taxon>Actinomycetes</taxon>
        <taxon>Kitasatosporales</taxon>
        <taxon>Streptomycetaceae</taxon>
        <taxon>Streptomyces</taxon>
    </lineage>
</organism>
<keyword evidence="11" id="KW-1185">Reference proteome</keyword>
<evidence type="ECO:0000256" key="4">
    <source>
        <dbReference type="ARBA" id="ARBA00023268"/>
    </source>
</evidence>
<dbReference type="InterPro" id="IPR055123">
    <property type="entry name" value="SpnB-like_Rossmann"/>
</dbReference>
<keyword evidence="1" id="KW-0596">Phosphopantetheine</keyword>
<evidence type="ECO:0000256" key="5">
    <source>
        <dbReference type="PROSITE-ProRule" id="PRU01363"/>
    </source>
</evidence>
<dbReference type="InterPro" id="IPR014030">
    <property type="entry name" value="Ketoacyl_synth_N"/>
</dbReference>
<proteinExistence type="predicted"/>
<evidence type="ECO:0000259" key="8">
    <source>
        <dbReference type="PROSITE" id="PS52004"/>
    </source>
</evidence>
<dbReference type="SMART" id="SM00825">
    <property type="entry name" value="PKS_KS"/>
    <property type="match status" value="1"/>
</dbReference>
<keyword evidence="2" id="KW-0597">Phosphoprotein</keyword>
<evidence type="ECO:0000313" key="10">
    <source>
        <dbReference type="EMBL" id="MFC5228240.1"/>
    </source>
</evidence>
<dbReference type="Pfam" id="PF08659">
    <property type="entry name" value="KR"/>
    <property type="match status" value="1"/>
</dbReference>
<protein>
    <submittedName>
        <fullName evidence="10">Type I polyketide synthase</fullName>
    </submittedName>
</protein>
<dbReference type="InterPro" id="IPR049551">
    <property type="entry name" value="PKS_DH_C"/>
</dbReference>
<sequence length="1133" mass="118749">MDTPAPARTGPRDHHQQDHQQGPHQQQDQHQQQEQQGPERGGAEPAVWWDLPTYPFQRRRYWLERTGHDTGVARFGQDPAGHPLLAAVLDQVDSDGVTFTGSLSLARQPWLAEHAVHGTVLLPGTAFAELARHAGRHVGCPTVEELTLYAPLVVPEAGEVRLRVTVGEADADGVRAIALHGRLPDEPWTEHAGGTVGPREPALPSLREWPPPGAREMDPAEAYDRLADAGVDHGPLFTGLRAAWQRDGDGPGDGPAEVYAEVALPEGTAGEGFGIHPALLDAALHAGVFLESGTATLPFAWRGVSVAREGAEQVRVRLTRHGSDGVSVALADADGEPVAVVESLATRPVTAEQLPGGGGALHRTEWRDAPHSADFDGPLTVVEDLAGLDAADGPLPDVVVVRVPAPDVPEGEIPDAARAVTTDVLSLLRTWLEDTRFAEARLVLLTRGAAPGAGEPVLPASPVWGLVRAAQGEHPGRFVLVDVPADADPAAEERALRRALGTDEPETALVDGVLRVPRWVRVSPEGTSRVPESVLVTGGIGGLGAAVARHLAARHGVRRLVLVGRRGERTPGARQLRDELAALGAEAVLVAADVSDRDAVRDVLAAHPVDGVVHAAGVLDDGLVESLAPERLDTVFGPKADAAWHLHELAGDVSMFVLFSSATGALDAAGQGSYAAANLFLDALARHRHSRGLPATSMAWGLWGEDGMAAGLSEADRARIGRTGVGALTTEEGLALFDAALAADGPVLAPLRLDMAALRARAADEELPSVLRDLVRRPAARRTAGHAPVPFAAKLAGLRADQRMPYVLRVVCAEVAAVLGHESAADVEPRRAFSDFGFDSLTAVEFRNRLGAVTGSRLPATLVFDHPTPQALAAHLLAEADTAPAPAAPARPAPAVPADDDDPVVIVGMSCRYPGEVASPEDLWRLVCEGSDAISAFPDDRGWDLEALHGTDPGQSYTAEGGFLRGAADFDAEFFGISPREALAMDPQQRLLLETSWEAFERAGIDPGALHGTDTGVFAGVMYRDYGSNLTTVPDDLIGYFGNGTLNSVVSGRVAYSLGLEGPAVTVDTACSSSLVALHLAAQALRSGECSLALAGGVTVMATPGTFVEFARQGGLAPDGRCKSFSADADGTG</sequence>
<dbReference type="InterPro" id="IPR036291">
    <property type="entry name" value="NAD(P)-bd_dom_sf"/>
</dbReference>
<dbReference type="InterPro" id="IPR013968">
    <property type="entry name" value="PKS_KR"/>
</dbReference>
<dbReference type="RefSeq" id="WP_381573453.1">
    <property type="nucleotide sequence ID" value="NZ_JBHSKL010000038.1"/>
</dbReference>
<feature type="region of interest" description="C-terminal hotdog fold" evidence="5">
    <location>
        <begin position="214"/>
        <end position="355"/>
    </location>
</feature>
<dbReference type="EMBL" id="JBHSKL010000038">
    <property type="protein sequence ID" value="MFC5228240.1"/>
    <property type="molecule type" value="Genomic_DNA"/>
</dbReference>
<dbReference type="InterPro" id="IPR009081">
    <property type="entry name" value="PP-bd_ACP"/>
</dbReference>
<feature type="domain" description="Carrier" evidence="7">
    <location>
        <begin position="802"/>
        <end position="880"/>
    </location>
</feature>
<dbReference type="InterPro" id="IPR036736">
    <property type="entry name" value="ACP-like_sf"/>
</dbReference>
<dbReference type="InterPro" id="IPR018201">
    <property type="entry name" value="Ketoacyl_synth_AS"/>
</dbReference>
<evidence type="ECO:0000256" key="3">
    <source>
        <dbReference type="ARBA" id="ARBA00022679"/>
    </source>
</evidence>
<dbReference type="SMART" id="SM00826">
    <property type="entry name" value="PKS_DH"/>
    <property type="match status" value="1"/>
</dbReference>
<reference evidence="11" key="1">
    <citation type="journal article" date="2019" name="Int. J. Syst. Evol. Microbiol.">
        <title>The Global Catalogue of Microorganisms (GCM) 10K type strain sequencing project: providing services to taxonomists for standard genome sequencing and annotation.</title>
        <authorList>
            <consortium name="The Broad Institute Genomics Platform"/>
            <consortium name="The Broad Institute Genome Sequencing Center for Infectious Disease"/>
            <person name="Wu L."/>
            <person name="Ma J."/>
        </authorList>
    </citation>
    <scope>NUCLEOTIDE SEQUENCE [LARGE SCALE GENOMIC DNA]</scope>
    <source>
        <strain evidence="11">CCM 8479</strain>
    </source>
</reference>
<dbReference type="SUPFAM" id="SSF51735">
    <property type="entry name" value="NAD(P)-binding Rossmann-fold domains"/>
    <property type="match status" value="2"/>
</dbReference>
<dbReference type="Pfam" id="PF22953">
    <property type="entry name" value="SpnB_Rossmann"/>
    <property type="match status" value="1"/>
</dbReference>
<evidence type="ECO:0000259" key="9">
    <source>
        <dbReference type="PROSITE" id="PS52019"/>
    </source>
</evidence>
<dbReference type="Gene3D" id="1.10.1200.10">
    <property type="entry name" value="ACP-like"/>
    <property type="match status" value="1"/>
</dbReference>
<dbReference type="Pfam" id="PF14765">
    <property type="entry name" value="PS-DH"/>
    <property type="match status" value="1"/>
</dbReference>
<dbReference type="PROSITE" id="PS50075">
    <property type="entry name" value="CARRIER"/>
    <property type="match status" value="1"/>
</dbReference>
<keyword evidence="4" id="KW-0511">Multifunctional enzyme</keyword>
<dbReference type="Pfam" id="PF00550">
    <property type="entry name" value="PP-binding"/>
    <property type="match status" value="1"/>
</dbReference>
<dbReference type="InterPro" id="IPR020841">
    <property type="entry name" value="PKS_Beta-ketoAc_synthase_dom"/>
</dbReference>
<gene>
    <name evidence="10" type="ORF">ACFPN6_27460</name>
</gene>
<dbReference type="InterPro" id="IPR057326">
    <property type="entry name" value="KR_dom"/>
</dbReference>
<keyword evidence="3" id="KW-0808">Transferase</keyword>
<evidence type="ECO:0000259" key="7">
    <source>
        <dbReference type="PROSITE" id="PS50075"/>
    </source>
</evidence>
<dbReference type="Gene3D" id="3.40.47.10">
    <property type="match status" value="1"/>
</dbReference>
<evidence type="ECO:0000256" key="6">
    <source>
        <dbReference type="SAM" id="MobiDB-lite"/>
    </source>
</evidence>
<dbReference type="InterPro" id="IPR050091">
    <property type="entry name" value="PKS_NRPS_Biosynth_Enz"/>
</dbReference>
<dbReference type="PANTHER" id="PTHR43775:SF51">
    <property type="entry name" value="INACTIVE PHENOLPHTHIOCEROL SYNTHESIS POLYKETIDE SYNTHASE TYPE I PKS1-RELATED"/>
    <property type="match status" value="1"/>
</dbReference>
<evidence type="ECO:0000313" key="11">
    <source>
        <dbReference type="Proteomes" id="UP001596156"/>
    </source>
</evidence>
<evidence type="ECO:0000256" key="2">
    <source>
        <dbReference type="ARBA" id="ARBA00022553"/>
    </source>
</evidence>
<dbReference type="Pfam" id="PF00109">
    <property type="entry name" value="ketoacyl-synt"/>
    <property type="match status" value="1"/>
</dbReference>
<dbReference type="Pfam" id="PF21089">
    <property type="entry name" value="PKS_DH_N"/>
    <property type="match status" value="1"/>
</dbReference>
<evidence type="ECO:0000256" key="1">
    <source>
        <dbReference type="ARBA" id="ARBA00022450"/>
    </source>
</evidence>
<dbReference type="CDD" id="cd08956">
    <property type="entry name" value="KR_3_FAS_SDR_x"/>
    <property type="match status" value="1"/>
</dbReference>
<feature type="domain" description="Ketosynthase family 3 (KS3)" evidence="8">
    <location>
        <begin position="901"/>
        <end position="1133"/>
    </location>
</feature>
<dbReference type="InterPro" id="IPR049552">
    <property type="entry name" value="PKS_DH_N"/>
</dbReference>
<dbReference type="InterPro" id="IPR042104">
    <property type="entry name" value="PKS_dehydratase_sf"/>
</dbReference>
<dbReference type="Gene3D" id="3.10.129.110">
    <property type="entry name" value="Polyketide synthase dehydratase"/>
    <property type="match status" value="1"/>
</dbReference>
<dbReference type="PROSITE" id="PS00606">
    <property type="entry name" value="KS3_1"/>
    <property type="match status" value="1"/>
</dbReference>
<feature type="region of interest" description="Disordered" evidence="6">
    <location>
        <begin position="185"/>
        <end position="205"/>
    </location>
</feature>
<dbReference type="PANTHER" id="PTHR43775">
    <property type="entry name" value="FATTY ACID SYNTHASE"/>
    <property type="match status" value="1"/>
</dbReference>
<feature type="region of interest" description="N-terminal hotdog fold" evidence="5">
    <location>
        <begin position="82"/>
        <end position="203"/>
    </location>
</feature>
<dbReference type="Proteomes" id="UP001596156">
    <property type="component" value="Unassembled WGS sequence"/>
</dbReference>
<dbReference type="InterPro" id="IPR020806">
    <property type="entry name" value="PKS_PP-bd"/>
</dbReference>
<feature type="domain" description="PKS/mFAS DH" evidence="9">
    <location>
        <begin position="82"/>
        <end position="355"/>
    </location>
</feature>
<feature type="active site" description="Proton acceptor; for dehydratase activity" evidence="5">
    <location>
        <position position="114"/>
    </location>
</feature>
<dbReference type="InterPro" id="IPR049900">
    <property type="entry name" value="PKS_mFAS_DH"/>
</dbReference>
<dbReference type="PROSITE" id="PS52004">
    <property type="entry name" value="KS3_2"/>
    <property type="match status" value="1"/>
</dbReference>
<dbReference type="SMART" id="SM00822">
    <property type="entry name" value="PKS_KR"/>
    <property type="match status" value="1"/>
</dbReference>
<dbReference type="Gene3D" id="3.40.50.720">
    <property type="entry name" value="NAD(P)-binding Rossmann-like Domain"/>
    <property type="match status" value="1"/>
</dbReference>
<dbReference type="SUPFAM" id="SSF47336">
    <property type="entry name" value="ACP-like"/>
    <property type="match status" value="1"/>
</dbReference>
<comment type="caution">
    <text evidence="10">The sequence shown here is derived from an EMBL/GenBank/DDBJ whole genome shotgun (WGS) entry which is preliminary data.</text>
</comment>
<feature type="non-terminal residue" evidence="10">
    <location>
        <position position="1133"/>
    </location>
</feature>
<feature type="region of interest" description="Disordered" evidence="6">
    <location>
        <begin position="1"/>
        <end position="47"/>
    </location>
</feature>
<feature type="compositionally biased region" description="Low complexity" evidence="6">
    <location>
        <begin position="19"/>
        <end position="38"/>
    </location>
</feature>
<dbReference type="SUPFAM" id="SSF53901">
    <property type="entry name" value="Thiolase-like"/>
    <property type="match status" value="1"/>
</dbReference>
<accession>A0ABW0DHI3</accession>
<name>A0ABW0DHI3_STRFI</name>
<feature type="active site" description="Proton donor; for dehydratase activity" evidence="5">
    <location>
        <position position="281"/>
    </location>
</feature>
<dbReference type="SMART" id="SM01294">
    <property type="entry name" value="PKS_PP_betabranch"/>
    <property type="match status" value="1"/>
</dbReference>
<dbReference type="PROSITE" id="PS52019">
    <property type="entry name" value="PKS_MFAS_DH"/>
    <property type="match status" value="1"/>
</dbReference>
<dbReference type="SMART" id="SM00823">
    <property type="entry name" value="PKS_PP"/>
    <property type="match status" value="1"/>
</dbReference>
<dbReference type="InterPro" id="IPR020807">
    <property type="entry name" value="PKS_DH"/>
</dbReference>